<reference evidence="3 4" key="1">
    <citation type="submission" date="2019-11" db="EMBL/GenBank/DDBJ databases">
        <title>Acidiferrimicrobium australis gen. nov., sp. nov., an acidophilic and obligately heterotrophic, member of the Actinobacteria that catalyses dissimilatory oxido- reduction of iron isolated from metal-rich acidic water in Chile.</title>
        <authorList>
            <person name="Gonzalez D."/>
            <person name="Huber K."/>
            <person name="Hedrich S."/>
            <person name="Rojas-Villalobos C."/>
            <person name="Quatrini R."/>
            <person name="Dinamarca M.A."/>
            <person name="Schwarz A."/>
            <person name="Canales C."/>
            <person name="Nancucheo I."/>
        </authorList>
    </citation>
    <scope>NUCLEOTIDE SEQUENCE [LARGE SCALE GENOMIC DNA]</scope>
    <source>
        <strain evidence="3 4">USS-CCA1</strain>
    </source>
</reference>
<dbReference type="Proteomes" id="UP000437736">
    <property type="component" value="Unassembled WGS sequence"/>
</dbReference>
<keyword evidence="2" id="KW-1133">Transmembrane helix</keyword>
<feature type="transmembrane region" description="Helical" evidence="2">
    <location>
        <begin position="386"/>
        <end position="404"/>
    </location>
</feature>
<feature type="transmembrane region" description="Helical" evidence="2">
    <location>
        <begin position="271"/>
        <end position="291"/>
    </location>
</feature>
<name>A0ABW9QS64_9ACTN</name>
<accession>A0ABW9QS64</accession>
<gene>
    <name evidence="3" type="ORF">GHK86_05605</name>
</gene>
<evidence type="ECO:0000256" key="1">
    <source>
        <dbReference type="SAM" id="Coils"/>
    </source>
</evidence>
<keyword evidence="4" id="KW-1185">Reference proteome</keyword>
<feature type="transmembrane region" description="Helical" evidence="2">
    <location>
        <begin position="325"/>
        <end position="343"/>
    </location>
</feature>
<keyword evidence="2" id="KW-0472">Membrane</keyword>
<keyword evidence="1" id="KW-0175">Coiled coil</keyword>
<feature type="transmembrane region" description="Helical" evidence="2">
    <location>
        <begin position="51"/>
        <end position="74"/>
    </location>
</feature>
<feature type="coiled-coil region" evidence="1">
    <location>
        <begin position="8"/>
        <end position="42"/>
    </location>
</feature>
<evidence type="ECO:0000313" key="3">
    <source>
        <dbReference type="EMBL" id="MST32201.1"/>
    </source>
</evidence>
<comment type="caution">
    <text evidence="3">The sequence shown here is derived from an EMBL/GenBank/DDBJ whole genome shotgun (WGS) entry which is preliminary data.</text>
</comment>
<evidence type="ECO:0008006" key="5">
    <source>
        <dbReference type="Google" id="ProtNLM"/>
    </source>
</evidence>
<organism evidence="3 4">
    <name type="scientific">Acidiferrimicrobium australe</name>
    <dbReference type="NCBI Taxonomy" id="2664430"/>
    <lineage>
        <taxon>Bacteria</taxon>
        <taxon>Bacillati</taxon>
        <taxon>Actinomycetota</taxon>
        <taxon>Acidimicrobiia</taxon>
        <taxon>Acidimicrobiales</taxon>
        <taxon>Acidimicrobiaceae</taxon>
        <taxon>Acidiferrimicrobium</taxon>
    </lineage>
</organism>
<evidence type="ECO:0000256" key="2">
    <source>
        <dbReference type="SAM" id="Phobius"/>
    </source>
</evidence>
<keyword evidence="2" id="KW-0812">Transmembrane</keyword>
<sequence length="449" mass="47764">MPPGTGGAPAADEDLEGLQRRLHELEEQNARLLGEQAAADRRRREHHRARTTLAAVLVILGAILAPLSVVSVWASNTVGSQDQYVATVAPLATDPAIQSAVTTRVTDAVYTRIDVPALVSGALPPKAEVLTQPISNGVKSFINTVVSRIVTSPQFATLWEEANRAAHAQLVGALEGTSPAGVSVHNNQVTLDLSQLVSQVKSQLSASGLTIIDKIPTGSIHGTVTVFQSDKLGQIQGLYNALQTVGVWMPIIAAALLVAGVLLAPRRRRAIAWAAFGVLVMVLIATLLFYLGRNYYLTHLPPQIQSRAAAAAAFDILTRFLRQSARTLAVAAVVVWVVAFVSGPARGAGTVRHAVTTGAGGLGDRAERAGLLPVPVRLFVARFHRWLQIADVALIVVILLLWSHRTGADVIWMSLLGLFLLLVIEFLGVRSAAESPPSREDRLGSASPH</sequence>
<evidence type="ECO:0000313" key="4">
    <source>
        <dbReference type="Proteomes" id="UP000437736"/>
    </source>
</evidence>
<feature type="transmembrane region" description="Helical" evidence="2">
    <location>
        <begin position="245"/>
        <end position="264"/>
    </location>
</feature>
<feature type="transmembrane region" description="Helical" evidence="2">
    <location>
        <begin position="410"/>
        <end position="429"/>
    </location>
</feature>
<proteinExistence type="predicted"/>
<protein>
    <recommendedName>
        <fullName evidence="5">Integral membrane protein</fullName>
    </recommendedName>
</protein>
<dbReference type="EMBL" id="WJHE01000241">
    <property type="protein sequence ID" value="MST32201.1"/>
    <property type="molecule type" value="Genomic_DNA"/>
</dbReference>